<evidence type="ECO:0000256" key="3">
    <source>
        <dbReference type="ARBA" id="ARBA00022729"/>
    </source>
</evidence>
<feature type="domain" description="Sushi" evidence="6">
    <location>
        <begin position="74"/>
        <end position="137"/>
    </location>
</feature>
<comment type="subcellular location">
    <subcellularLocation>
        <location evidence="1">Virion</location>
    </subcellularLocation>
</comment>
<dbReference type="PANTHER" id="PTHR45785">
    <property type="entry name" value="COMPLEMENT FACTOR H-RELATED"/>
    <property type="match status" value="1"/>
</dbReference>
<feature type="domain" description="Sushi" evidence="6">
    <location>
        <begin position="262"/>
        <end position="324"/>
    </location>
</feature>
<evidence type="ECO:0000256" key="5">
    <source>
        <dbReference type="PROSITE-ProRule" id="PRU00302"/>
    </source>
</evidence>
<dbReference type="InterPro" id="IPR000436">
    <property type="entry name" value="Sushi_SCR_CCP_dom"/>
</dbReference>
<dbReference type="SUPFAM" id="SSF57535">
    <property type="entry name" value="Complement control module/SCR domain"/>
    <property type="match status" value="10"/>
</dbReference>
<protein>
    <recommendedName>
        <fullName evidence="6">Sushi domain-containing protein</fullName>
    </recommendedName>
</protein>
<feature type="domain" description="Sushi" evidence="6">
    <location>
        <begin position="138"/>
        <end position="202"/>
    </location>
</feature>
<comment type="caution">
    <text evidence="7">The sequence shown here is derived from an EMBL/GenBank/DDBJ whole genome shotgun (WGS) entry which is preliminary data.</text>
</comment>
<evidence type="ECO:0000256" key="1">
    <source>
        <dbReference type="ARBA" id="ARBA00004328"/>
    </source>
</evidence>
<dbReference type="CDD" id="cd00033">
    <property type="entry name" value="CCP"/>
    <property type="match status" value="5"/>
</dbReference>
<feature type="domain" description="Sushi" evidence="6">
    <location>
        <begin position="403"/>
        <end position="466"/>
    </location>
</feature>
<evidence type="ECO:0000313" key="7">
    <source>
        <dbReference type="EMBL" id="KAL1251231.1"/>
    </source>
</evidence>
<proteinExistence type="predicted"/>
<keyword evidence="8" id="KW-1185">Reference proteome</keyword>
<accession>A0ABR3LGU8</accession>
<dbReference type="Proteomes" id="UP001558613">
    <property type="component" value="Unassembled WGS sequence"/>
</dbReference>
<evidence type="ECO:0000313" key="8">
    <source>
        <dbReference type="Proteomes" id="UP001558613"/>
    </source>
</evidence>
<reference evidence="7 8" key="1">
    <citation type="submission" date="2023-09" db="EMBL/GenBank/DDBJ databases">
        <authorList>
            <person name="Wang M."/>
        </authorList>
    </citation>
    <scope>NUCLEOTIDE SEQUENCE [LARGE SCALE GENOMIC DNA]</scope>
    <source>
        <strain evidence="7">GT-2023</strain>
        <tissue evidence="7">Liver</tissue>
    </source>
</reference>
<name>A0ABR3LGU8_9TELE</name>
<sequence>MDVSTNAQEVTCEAEQLINVVILIGHPSTAPPYKPGHILVFRCTEVNLKMYGQRTIECLSTGKWNHPYPKCEDVTCHLNATENNIKIERFPDFEGPVKPGYNLTFSCNGQGLILKGQREITCQSNGEWSSPFPKCEEITCELKSTTFGIKKINPEGKTIFRAGESVEITCSVKHWLILTKETRKSFTCQESGKWDSEPVCEETRCEVPHDQHVYRSYDYFSGDLKLGAKKYYNCEYGYDKIAEEATCTQDGWTPKPLCAVSRKCGPPPHVNNADTKDMTKKEYNLGERVEYMCFNKYTLNEHPPFSKYLTCVQGQWSGNIKCLKPCSVTVEIMNERGIELRWVGQQKMFIQHYDHITFMCQRGKVSVEFVNTSFGKQLKMKYCKIFLFLLLMIVDVSTNAQEVTCEAEQLINVDILFGHPSISSPYKPGNILVFRCTDVKLKMHGQRTIECLSTGKWNHPYPKCGDVTCNLNTRETNIKIEQFPDFECPVKPGYNLTFSCNGQGLILKGQREITCQSNGEWSSPFPSCEDKRTEVSRKCGKPPLVNNADTKEITRNEYNTEERVEYKCFDKYILDEHPPFSKYLTCKQGQWNGNIKCLKPCTVTVEIMDKRGIELQWVEKRNVFAEHNDYITFKCQEHKVSVDIALRQKCNDGDMTLPMCV</sequence>
<evidence type="ECO:0000256" key="2">
    <source>
        <dbReference type="ARBA" id="ARBA00022659"/>
    </source>
</evidence>
<keyword evidence="2 5" id="KW-0768">Sushi</keyword>
<comment type="caution">
    <text evidence="5">Lacks conserved residue(s) required for the propagation of feature annotation.</text>
</comment>
<keyword evidence="3" id="KW-0732">Signal</keyword>
<gene>
    <name evidence="7" type="ORF">QQF64_019027</name>
</gene>
<feature type="domain" description="Sushi" evidence="6">
    <location>
        <begin position="537"/>
        <end position="599"/>
    </location>
</feature>
<dbReference type="EMBL" id="JAYMGO010000022">
    <property type="protein sequence ID" value="KAL1251231.1"/>
    <property type="molecule type" value="Genomic_DNA"/>
</dbReference>
<dbReference type="Pfam" id="PF00084">
    <property type="entry name" value="Sushi"/>
    <property type="match status" value="6"/>
</dbReference>
<organism evidence="7 8">
    <name type="scientific">Cirrhinus molitorella</name>
    <name type="common">mud carp</name>
    <dbReference type="NCBI Taxonomy" id="172907"/>
    <lineage>
        <taxon>Eukaryota</taxon>
        <taxon>Metazoa</taxon>
        <taxon>Chordata</taxon>
        <taxon>Craniata</taxon>
        <taxon>Vertebrata</taxon>
        <taxon>Euteleostomi</taxon>
        <taxon>Actinopterygii</taxon>
        <taxon>Neopterygii</taxon>
        <taxon>Teleostei</taxon>
        <taxon>Ostariophysi</taxon>
        <taxon>Cypriniformes</taxon>
        <taxon>Cyprinidae</taxon>
        <taxon>Labeoninae</taxon>
        <taxon>Labeonini</taxon>
        <taxon>Cirrhinus</taxon>
    </lineage>
</organism>
<dbReference type="PANTHER" id="PTHR45785:SF2">
    <property type="entry name" value="COMPLEMENT FACTOR H-RELATED"/>
    <property type="match status" value="1"/>
</dbReference>
<feature type="domain" description="Sushi" evidence="6">
    <location>
        <begin position="467"/>
        <end position="530"/>
    </location>
</feature>
<feature type="domain" description="Sushi" evidence="6">
    <location>
        <begin position="203"/>
        <end position="260"/>
    </location>
</feature>
<dbReference type="Gene3D" id="2.10.70.10">
    <property type="entry name" value="Complement Module, domain 1"/>
    <property type="match status" value="10"/>
</dbReference>
<dbReference type="PROSITE" id="PS50923">
    <property type="entry name" value="SUSHI"/>
    <property type="match status" value="8"/>
</dbReference>
<feature type="domain" description="Sushi" evidence="6">
    <location>
        <begin position="10"/>
        <end position="73"/>
    </location>
</feature>
<keyword evidence="4" id="KW-1015">Disulfide bond</keyword>
<dbReference type="InterPro" id="IPR035976">
    <property type="entry name" value="Sushi/SCR/CCP_sf"/>
</dbReference>
<dbReference type="SMART" id="SM00032">
    <property type="entry name" value="CCP"/>
    <property type="match status" value="8"/>
</dbReference>
<evidence type="ECO:0000259" key="6">
    <source>
        <dbReference type="PROSITE" id="PS50923"/>
    </source>
</evidence>
<evidence type="ECO:0000256" key="4">
    <source>
        <dbReference type="ARBA" id="ARBA00023157"/>
    </source>
</evidence>
<dbReference type="InterPro" id="IPR051503">
    <property type="entry name" value="ComplSys_Reg/VirEntry_Med"/>
</dbReference>